<reference evidence="6 7" key="1">
    <citation type="submission" date="2017-04" db="EMBL/GenBank/DDBJ databases">
        <authorList>
            <person name="Afonso C.L."/>
            <person name="Miller P.J."/>
            <person name="Scott M.A."/>
            <person name="Spackman E."/>
            <person name="Goraichik I."/>
            <person name="Dimitrov K.M."/>
            <person name="Suarez D.L."/>
            <person name="Swayne D.E."/>
        </authorList>
    </citation>
    <scope>NUCLEOTIDE SEQUENCE [LARGE SCALE GENOMIC DNA]</scope>
    <source>
        <strain evidence="6 7">DSM 11270</strain>
    </source>
</reference>
<dbReference type="SUPFAM" id="SSF46785">
    <property type="entry name" value="Winged helix' DNA-binding domain"/>
    <property type="match status" value="1"/>
</dbReference>
<keyword evidence="7" id="KW-1185">Reference proteome</keyword>
<sequence length="208" mass="23514">MGNYKDINEIPRYEQIAVDLATKVAHRDYPEGTKLYGRSTLAGQYNVSPETIRRAVALLQTMNIVEVVTGKGIIVKNHHAALQYIESFKQRRALAEAQEEFSKLLKERREIDIAIEQQIKKIMNFSSRLVNILPKVEEVVIPEDSLLVGKSLVEVDFRSKTDATVLSIERNGAENFSPDINMLLLEGDVLVYIGPENSKKKVEKFVNA</sequence>
<gene>
    <name evidence="6" type="ORF">SAMN00017405_1842</name>
</gene>
<dbReference type="SMART" id="SM00345">
    <property type="entry name" value="HTH_GNTR"/>
    <property type="match status" value="1"/>
</dbReference>
<dbReference type="GO" id="GO:0003700">
    <property type="term" value="F:DNA-binding transcription factor activity"/>
    <property type="evidence" value="ECO:0007669"/>
    <property type="project" value="InterPro"/>
</dbReference>
<dbReference type="InterPro" id="IPR000524">
    <property type="entry name" value="Tscrpt_reg_HTH_GntR"/>
</dbReference>
<dbReference type="PANTHER" id="PTHR38445:SF9">
    <property type="entry name" value="HTH-TYPE TRANSCRIPTIONAL REPRESSOR YTRA"/>
    <property type="match status" value="1"/>
</dbReference>
<evidence type="ECO:0000313" key="7">
    <source>
        <dbReference type="Proteomes" id="UP000192731"/>
    </source>
</evidence>
<dbReference type="OrthoDB" id="226679at2"/>
<dbReference type="PROSITE" id="PS50949">
    <property type="entry name" value="HTH_GNTR"/>
    <property type="match status" value="1"/>
</dbReference>
<evidence type="ECO:0000259" key="5">
    <source>
        <dbReference type="PROSITE" id="PS51202"/>
    </source>
</evidence>
<proteinExistence type="predicted"/>
<dbReference type="InterPro" id="IPR006037">
    <property type="entry name" value="RCK_C"/>
</dbReference>
<dbReference type="AlphaFoldDB" id="A0A1W1V427"/>
<dbReference type="Pfam" id="PF02080">
    <property type="entry name" value="TrkA_C"/>
    <property type="match status" value="1"/>
</dbReference>
<dbReference type="GO" id="GO:0003677">
    <property type="term" value="F:DNA binding"/>
    <property type="evidence" value="ECO:0007669"/>
    <property type="project" value="UniProtKB-KW"/>
</dbReference>
<dbReference type="Gene3D" id="1.10.10.10">
    <property type="entry name" value="Winged helix-like DNA-binding domain superfamily/Winged helix DNA-binding domain"/>
    <property type="match status" value="1"/>
</dbReference>
<feature type="domain" description="RCK C-terminal" evidence="5">
    <location>
        <begin position="124"/>
        <end position="208"/>
    </location>
</feature>
<dbReference type="Proteomes" id="UP000192731">
    <property type="component" value="Unassembled WGS sequence"/>
</dbReference>
<dbReference type="InterPro" id="IPR036721">
    <property type="entry name" value="RCK_C_sf"/>
</dbReference>
<dbReference type="Gene3D" id="3.30.70.1450">
    <property type="entry name" value="Regulator of K+ conductance, C-terminal domain"/>
    <property type="match status" value="1"/>
</dbReference>
<evidence type="ECO:0000256" key="2">
    <source>
        <dbReference type="ARBA" id="ARBA00023125"/>
    </source>
</evidence>
<evidence type="ECO:0000256" key="3">
    <source>
        <dbReference type="ARBA" id="ARBA00023163"/>
    </source>
</evidence>
<keyword evidence="2" id="KW-0238">DNA-binding</keyword>
<dbReference type="CDD" id="cd07377">
    <property type="entry name" value="WHTH_GntR"/>
    <property type="match status" value="1"/>
</dbReference>
<dbReference type="InterPro" id="IPR036388">
    <property type="entry name" value="WH-like_DNA-bd_sf"/>
</dbReference>
<evidence type="ECO:0000313" key="6">
    <source>
        <dbReference type="EMBL" id="SMB88157.1"/>
    </source>
</evidence>
<feature type="domain" description="HTH gntR-type" evidence="4">
    <location>
        <begin position="10"/>
        <end position="78"/>
    </location>
</feature>
<dbReference type="RefSeq" id="WP_084052824.1">
    <property type="nucleotide sequence ID" value="NZ_FWWT01000015.1"/>
</dbReference>
<dbReference type="Pfam" id="PF00392">
    <property type="entry name" value="GntR"/>
    <property type="match status" value="1"/>
</dbReference>
<name>A0A1W1V427_DESTI</name>
<evidence type="ECO:0000256" key="1">
    <source>
        <dbReference type="ARBA" id="ARBA00023015"/>
    </source>
</evidence>
<dbReference type="STRING" id="656914.SAMN00017405_1842"/>
<keyword evidence="3" id="KW-0804">Transcription</keyword>
<protein>
    <submittedName>
        <fullName evidence="6">Regulatory protein, gntR family</fullName>
    </submittedName>
</protein>
<dbReference type="PROSITE" id="PS51202">
    <property type="entry name" value="RCK_C"/>
    <property type="match status" value="1"/>
</dbReference>
<accession>A0A1W1V427</accession>
<dbReference type="InterPro" id="IPR036390">
    <property type="entry name" value="WH_DNA-bd_sf"/>
</dbReference>
<dbReference type="GO" id="GO:0008324">
    <property type="term" value="F:monoatomic cation transmembrane transporter activity"/>
    <property type="evidence" value="ECO:0007669"/>
    <property type="project" value="InterPro"/>
</dbReference>
<keyword evidence="1" id="KW-0805">Transcription regulation</keyword>
<organism evidence="6 7">
    <name type="scientific">Desulfonispora thiosulfatigenes DSM 11270</name>
    <dbReference type="NCBI Taxonomy" id="656914"/>
    <lineage>
        <taxon>Bacteria</taxon>
        <taxon>Bacillati</taxon>
        <taxon>Bacillota</taxon>
        <taxon>Clostridia</taxon>
        <taxon>Eubacteriales</taxon>
        <taxon>Peptococcaceae</taxon>
        <taxon>Desulfonispora</taxon>
    </lineage>
</organism>
<dbReference type="PANTHER" id="PTHR38445">
    <property type="entry name" value="HTH-TYPE TRANSCRIPTIONAL REPRESSOR YTRA"/>
    <property type="match status" value="1"/>
</dbReference>
<dbReference type="SUPFAM" id="SSF116726">
    <property type="entry name" value="TrkA C-terminal domain-like"/>
    <property type="match status" value="1"/>
</dbReference>
<dbReference type="GO" id="GO:0006813">
    <property type="term" value="P:potassium ion transport"/>
    <property type="evidence" value="ECO:0007669"/>
    <property type="project" value="InterPro"/>
</dbReference>
<dbReference type="EMBL" id="FWWT01000015">
    <property type="protein sequence ID" value="SMB88157.1"/>
    <property type="molecule type" value="Genomic_DNA"/>
</dbReference>
<evidence type="ECO:0000259" key="4">
    <source>
        <dbReference type="PROSITE" id="PS50949"/>
    </source>
</evidence>